<evidence type="ECO:0000313" key="3">
    <source>
        <dbReference type="Proteomes" id="UP000611554"/>
    </source>
</evidence>
<dbReference type="Proteomes" id="UP000611554">
    <property type="component" value="Unassembled WGS sequence"/>
</dbReference>
<dbReference type="InterPro" id="IPR029044">
    <property type="entry name" value="Nucleotide-diphossugar_trans"/>
</dbReference>
<proteinExistence type="predicted"/>
<dbReference type="Gene3D" id="3.90.550.10">
    <property type="entry name" value="Spore Coat Polysaccharide Biosynthesis Protein SpsA, Chain A"/>
    <property type="match status" value="1"/>
</dbReference>
<sequence>MKALVLAGGSGTRLRPLSHAIPKQLIPVAGKPVLAHCLENIAAIGVTDVGLIVGDRGDEMRAQLGDGAALGLRITYIRQHAPLGLAHCVRLAADFLGDDDFVMYLGDNILADGIAEVAADFAANRPAAQILLVKVANPREYGVAELDADGRVTGLAEKPAEPRSDLALTGVYFFTPAIHEAVRAIAPSPRGELEITDAIAWLVARGLRVDASQFHGYWKDTGKIDDLLECNRVLMERRRGEVRGTVDATSRLYGEVVVEPGARIVGSVVTGPAVIGAGTLVRDSLIGPYTALGRNCTLLGAGIEHSIVLDGVSVRRVRGIYGSLIGREAAVCSAIDDGHRRLVIGDHATVEVA</sequence>
<evidence type="ECO:0000259" key="1">
    <source>
        <dbReference type="Pfam" id="PF00483"/>
    </source>
</evidence>
<organism evidence="2 3">
    <name type="scientific">Streptosporangium pseudovulgare</name>
    <dbReference type="NCBI Taxonomy" id="35765"/>
    <lineage>
        <taxon>Bacteria</taxon>
        <taxon>Bacillati</taxon>
        <taxon>Actinomycetota</taxon>
        <taxon>Actinomycetes</taxon>
        <taxon>Streptosporangiales</taxon>
        <taxon>Streptosporangiaceae</taxon>
        <taxon>Streptosporangium</taxon>
    </lineage>
</organism>
<dbReference type="SUPFAM" id="SSF53448">
    <property type="entry name" value="Nucleotide-diphospho-sugar transferases"/>
    <property type="match status" value="1"/>
</dbReference>
<reference evidence="3" key="1">
    <citation type="journal article" date="2019" name="Int. J. Syst. Evol. Microbiol.">
        <title>The Global Catalogue of Microorganisms (GCM) 10K type strain sequencing project: providing services to taxonomists for standard genome sequencing and annotation.</title>
        <authorList>
            <consortium name="The Broad Institute Genomics Platform"/>
            <consortium name="The Broad Institute Genome Sequencing Center for Infectious Disease"/>
            <person name="Wu L."/>
            <person name="Ma J."/>
        </authorList>
    </citation>
    <scope>NUCLEOTIDE SEQUENCE [LARGE SCALE GENOMIC DNA]</scope>
    <source>
        <strain evidence="3">JCM 3115</strain>
    </source>
</reference>
<dbReference type="CDD" id="cd04189">
    <property type="entry name" value="G1P_TT_long"/>
    <property type="match status" value="1"/>
</dbReference>
<accession>A0ABQ2RC71</accession>
<evidence type="ECO:0000313" key="2">
    <source>
        <dbReference type="EMBL" id="GGQ19304.1"/>
    </source>
</evidence>
<gene>
    <name evidence="2" type="ORF">GCM10010140_57010</name>
</gene>
<dbReference type="EMBL" id="BMQJ01000016">
    <property type="protein sequence ID" value="GGQ19304.1"/>
    <property type="molecule type" value="Genomic_DNA"/>
</dbReference>
<dbReference type="Gene3D" id="2.160.10.10">
    <property type="entry name" value="Hexapeptide repeat proteins"/>
    <property type="match status" value="1"/>
</dbReference>
<comment type="caution">
    <text evidence="2">The sequence shown here is derived from an EMBL/GenBank/DDBJ whole genome shotgun (WGS) entry which is preliminary data.</text>
</comment>
<dbReference type="InterPro" id="IPR005835">
    <property type="entry name" value="NTP_transferase_dom"/>
</dbReference>
<dbReference type="InterPro" id="IPR005908">
    <property type="entry name" value="G1P_thy_trans_l"/>
</dbReference>
<dbReference type="Pfam" id="PF00483">
    <property type="entry name" value="NTP_transferase"/>
    <property type="match status" value="1"/>
</dbReference>
<dbReference type="RefSeq" id="WP_189249542.1">
    <property type="nucleotide sequence ID" value="NZ_BMQJ01000016.1"/>
</dbReference>
<feature type="domain" description="Nucleotidyl transferase" evidence="1">
    <location>
        <begin position="2"/>
        <end position="234"/>
    </location>
</feature>
<protein>
    <submittedName>
        <fullName evidence="2">Glucose-1-phosphate thymidylyltransferase</fullName>
    </submittedName>
</protein>
<name>A0ABQ2RC71_9ACTN</name>
<dbReference type="NCBIfam" id="TIGR01208">
    <property type="entry name" value="rmlA_long"/>
    <property type="match status" value="1"/>
</dbReference>
<keyword evidence="3" id="KW-1185">Reference proteome</keyword>
<dbReference type="PANTHER" id="PTHR42883:SF2">
    <property type="entry name" value="THYMIDYLYLTRANSFERASE"/>
    <property type="match status" value="1"/>
</dbReference>
<dbReference type="PANTHER" id="PTHR42883">
    <property type="entry name" value="GLUCOSE-1-PHOSPHATE THYMIDYLTRANSFERASE"/>
    <property type="match status" value="1"/>
</dbReference>